<gene>
    <name evidence="3" type="ORF">SAMN05421636_10232</name>
</gene>
<sequence>MSSKKVVFLLLISLIPKPCQAQHKVNQETYLDIIKTELQKKWPDNRTINLVFHGHSVPSGYFDTPNVHTVKAYPYQTLKKVKDLYPYAVVNSITTAIGGEQSEQGAERFKDEVLTHRPDVLFIDYALNDRSIGLERAKTAWEKMIREAKRYGTKIILMTPTPDLKEDILSSEAELEKHSEQIRQLAKKYEVELVDSYALFKEIAESEDLKTYMAQNNHINEKGHQVVAEAIMEFF</sequence>
<dbReference type="STRING" id="641691.SAMN05421636_10232"/>
<reference evidence="3 4" key="1">
    <citation type="submission" date="2016-10" db="EMBL/GenBank/DDBJ databases">
        <authorList>
            <person name="de Groot N.N."/>
        </authorList>
    </citation>
    <scope>NUCLEOTIDE SEQUENCE [LARGE SCALE GENOMIC DNA]</scope>
    <source>
        <strain evidence="3 4">DSM 23421</strain>
    </source>
</reference>
<evidence type="ECO:0000313" key="3">
    <source>
        <dbReference type="EMBL" id="SDD82758.1"/>
    </source>
</evidence>
<proteinExistence type="predicted"/>
<dbReference type="InterPro" id="IPR036514">
    <property type="entry name" value="SGNH_hydro_sf"/>
</dbReference>
<dbReference type="EMBL" id="FNAO01000002">
    <property type="protein sequence ID" value="SDD82758.1"/>
    <property type="molecule type" value="Genomic_DNA"/>
</dbReference>
<evidence type="ECO:0000313" key="4">
    <source>
        <dbReference type="Proteomes" id="UP000199109"/>
    </source>
</evidence>
<dbReference type="Proteomes" id="UP000199109">
    <property type="component" value="Unassembled WGS sequence"/>
</dbReference>
<dbReference type="SUPFAM" id="SSF52266">
    <property type="entry name" value="SGNH hydrolase"/>
    <property type="match status" value="1"/>
</dbReference>
<dbReference type="PANTHER" id="PTHR30383">
    <property type="entry name" value="THIOESTERASE 1/PROTEASE 1/LYSOPHOSPHOLIPASE L1"/>
    <property type="match status" value="1"/>
</dbReference>
<dbReference type="PANTHER" id="PTHR30383:SF5">
    <property type="entry name" value="SGNH HYDROLASE-TYPE ESTERASE DOMAIN-CONTAINING PROTEIN"/>
    <property type="match status" value="1"/>
</dbReference>
<dbReference type="InterPro" id="IPR051532">
    <property type="entry name" value="Ester_Hydrolysis_Enzymes"/>
</dbReference>
<accession>A0A1G6XX50</accession>
<dbReference type="OrthoDB" id="9774205at2"/>
<dbReference type="InterPro" id="IPR013830">
    <property type="entry name" value="SGNH_hydro"/>
</dbReference>
<dbReference type="AlphaFoldDB" id="A0A1G6XX50"/>
<dbReference type="Pfam" id="PF13472">
    <property type="entry name" value="Lipase_GDSL_2"/>
    <property type="match status" value="1"/>
</dbReference>
<dbReference type="CDD" id="cd00229">
    <property type="entry name" value="SGNH_hydrolase"/>
    <property type="match status" value="1"/>
</dbReference>
<dbReference type="GO" id="GO:0004622">
    <property type="term" value="F:phosphatidylcholine lysophospholipase activity"/>
    <property type="evidence" value="ECO:0007669"/>
    <property type="project" value="TreeGrafter"/>
</dbReference>
<name>A0A1G6XX50_9FLAO</name>
<protein>
    <submittedName>
        <fullName evidence="3">Lysophospholipase L1</fullName>
    </submittedName>
</protein>
<keyword evidence="1" id="KW-0732">Signal</keyword>
<keyword evidence="4" id="KW-1185">Reference proteome</keyword>
<organism evidence="3 4">
    <name type="scientific">Pricia antarctica</name>
    <dbReference type="NCBI Taxonomy" id="641691"/>
    <lineage>
        <taxon>Bacteria</taxon>
        <taxon>Pseudomonadati</taxon>
        <taxon>Bacteroidota</taxon>
        <taxon>Flavobacteriia</taxon>
        <taxon>Flavobacteriales</taxon>
        <taxon>Flavobacteriaceae</taxon>
        <taxon>Pricia</taxon>
    </lineage>
</organism>
<feature type="chain" id="PRO_5011706712" evidence="1">
    <location>
        <begin position="22"/>
        <end position="235"/>
    </location>
</feature>
<evidence type="ECO:0000259" key="2">
    <source>
        <dbReference type="Pfam" id="PF13472"/>
    </source>
</evidence>
<dbReference type="Gene3D" id="3.40.50.1110">
    <property type="entry name" value="SGNH hydrolase"/>
    <property type="match status" value="1"/>
</dbReference>
<feature type="signal peptide" evidence="1">
    <location>
        <begin position="1"/>
        <end position="21"/>
    </location>
</feature>
<evidence type="ECO:0000256" key="1">
    <source>
        <dbReference type="SAM" id="SignalP"/>
    </source>
</evidence>
<feature type="domain" description="SGNH hydrolase-type esterase" evidence="2">
    <location>
        <begin position="53"/>
        <end position="226"/>
    </location>
</feature>